<reference evidence="1 2" key="1">
    <citation type="submission" date="2019-09" db="EMBL/GenBank/DDBJ databases">
        <title>Taxonomy of Antarctic Massilia spp.: description of Massilia rubra sp. nov., Massilia aquatica sp. nov., Massilia mucilaginosa sp. nov., Massilia frigida sp. nov. isolated from streams, lakes and regoliths.</title>
        <authorList>
            <person name="Holochova P."/>
            <person name="Sedlacek I."/>
            <person name="Kralova S."/>
            <person name="Maslanova I."/>
            <person name="Busse H.-J."/>
            <person name="Stankova E."/>
            <person name="Vrbovska V."/>
            <person name="Kovarovic V."/>
            <person name="Bartak M."/>
            <person name="Svec P."/>
            <person name="Pantucek R."/>
        </authorList>
    </citation>
    <scope>NUCLEOTIDE SEQUENCE [LARGE SCALE GENOMIC DNA]</scope>
    <source>
        <strain evidence="1 2">CCM 8692</strain>
    </source>
</reference>
<comment type="caution">
    <text evidence="1">The sequence shown here is derived from an EMBL/GenBank/DDBJ whole genome shotgun (WGS) entry which is preliminary data.</text>
</comment>
<accession>A0ABX0LUM7</accession>
<protein>
    <recommendedName>
        <fullName evidence="3">Flagellar motor switch protein FliN-like C-terminal domain-containing protein</fullName>
    </recommendedName>
</protein>
<evidence type="ECO:0000313" key="1">
    <source>
        <dbReference type="EMBL" id="NHZ38390.1"/>
    </source>
</evidence>
<sequence length="292" mass="31026">MTMINKTNLQASSQVLDPRLLGRPVHLLPQFAAQIAEDVAAALRQPAVRRYWDGFQLEAAGFVGAPDSAQSGRWLAFEGSAGSVAFALERSLLLAVLNQRYGRRGALPGPAVDPSTVRVTATEERLAVVLGQQIASVLARRVDANLARAHNEAGMPCGELVPGNVPPPPPAPGGWTLGITLRRGQGGECGQLWLALDQELVARVLLGLMPERARERTPHASVALGTALQVTLDGRLVSKEITLEALFALKLGDIIPVTVGRADVLLAESRLFTAAVTEHNGSLCLTSFEDSD</sequence>
<gene>
    <name evidence="1" type="ORF">F0185_33115</name>
</gene>
<dbReference type="EMBL" id="VUYU01000048">
    <property type="protein sequence ID" value="NHZ38390.1"/>
    <property type="molecule type" value="Genomic_DNA"/>
</dbReference>
<organism evidence="1 2">
    <name type="scientific">Massilia rubra</name>
    <dbReference type="NCBI Taxonomy" id="2607910"/>
    <lineage>
        <taxon>Bacteria</taxon>
        <taxon>Pseudomonadati</taxon>
        <taxon>Pseudomonadota</taxon>
        <taxon>Betaproteobacteria</taxon>
        <taxon>Burkholderiales</taxon>
        <taxon>Oxalobacteraceae</taxon>
        <taxon>Telluria group</taxon>
        <taxon>Massilia</taxon>
    </lineage>
</organism>
<evidence type="ECO:0008006" key="3">
    <source>
        <dbReference type="Google" id="ProtNLM"/>
    </source>
</evidence>
<name>A0ABX0LUM7_9BURK</name>
<dbReference type="RefSeq" id="WP_167232867.1">
    <property type="nucleotide sequence ID" value="NZ_VUYU01000048.1"/>
</dbReference>
<dbReference type="Proteomes" id="UP000785613">
    <property type="component" value="Unassembled WGS sequence"/>
</dbReference>
<evidence type="ECO:0000313" key="2">
    <source>
        <dbReference type="Proteomes" id="UP000785613"/>
    </source>
</evidence>
<proteinExistence type="predicted"/>
<keyword evidence="2" id="KW-1185">Reference proteome</keyword>